<dbReference type="PANTHER" id="PTHR44196">
    <property type="entry name" value="DEHYDROGENASE/REDUCTASE SDR FAMILY MEMBER 7B"/>
    <property type="match status" value="1"/>
</dbReference>
<proteinExistence type="inferred from homology"/>
<dbReference type="InterPro" id="IPR020904">
    <property type="entry name" value="Sc_DH/Rdtase_CS"/>
</dbReference>
<sequence length="253" mass="26671">MATFTTLITGASSGLGAELARQSADLGHDLALCARRTGRLDELSAEITASRPGVTVRTYTLDVTDPDAVRDVFRRADADADGGLDRIVVNAGLGKGRTIGSGHPEANRETATTNVLGALAQTEAAMEIFRAKDAGHLVLLSSVSALRGNRRALTTYGATKAFVANMGEGLQAELAAAGSPVDVTVLFPGYIRSEMTAQAEGRTPLLVDTRTGVRSMVAAIEGRKRRALVPGWPWRLVGPVLKVLPLRLLSRVT</sequence>
<organism evidence="3 4">
    <name type="scientific">Corynebacterium kalidii</name>
    <dbReference type="NCBI Taxonomy" id="2931982"/>
    <lineage>
        <taxon>Bacteria</taxon>
        <taxon>Bacillati</taxon>
        <taxon>Actinomycetota</taxon>
        <taxon>Actinomycetes</taxon>
        <taxon>Mycobacteriales</taxon>
        <taxon>Corynebacteriaceae</taxon>
        <taxon>Corynebacterium</taxon>
    </lineage>
</organism>
<comment type="caution">
    <text evidence="3">The sequence shown here is derived from an EMBL/GenBank/DDBJ whole genome shotgun (WGS) entry which is preliminary data.</text>
</comment>
<evidence type="ECO:0000313" key="4">
    <source>
        <dbReference type="Proteomes" id="UP001139207"/>
    </source>
</evidence>
<dbReference type="Gene3D" id="3.40.50.720">
    <property type="entry name" value="NAD(P)-binding Rossmann-like Domain"/>
    <property type="match status" value="1"/>
</dbReference>
<dbReference type="NCBIfam" id="NF006099">
    <property type="entry name" value="PRK08251.1"/>
    <property type="match status" value="1"/>
</dbReference>
<dbReference type="InterPro" id="IPR036291">
    <property type="entry name" value="NAD(P)-bd_dom_sf"/>
</dbReference>
<comment type="similarity">
    <text evidence="1">Belongs to the short-chain dehydrogenases/reductases (SDR) family.</text>
</comment>
<name>A0A9X1WGT1_9CORY</name>
<evidence type="ECO:0000256" key="1">
    <source>
        <dbReference type="ARBA" id="ARBA00006484"/>
    </source>
</evidence>
<dbReference type="Proteomes" id="UP001139207">
    <property type="component" value="Unassembled WGS sequence"/>
</dbReference>
<dbReference type="PANTHER" id="PTHR44196:SF1">
    <property type="entry name" value="DEHYDROGENASE_REDUCTASE SDR FAMILY MEMBER 7B"/>
    <property type="match status" value="1"/>
</dbReference>
<reference evidence="3" key="1">
    <citation type="submission" date="2022-04" db="EMBL/GenBank/DDBJ databases">
        <title>Corynebacterium kalidii LD5P10.</title>
        <authorList>
            <person name="Sun J.Q."/>
        </authorList>
    </citation>
    <scope>NUCLEOTIDE SEQUENCE</scope>
    <source>
        <strain evidence="3">LD5P10</strain>
    </source>
</reference>
<evidence type="ECO:0000256" key="2">
    <source>
        <dbReference type="ARBA" id="ARBA00023002"/>
    </source>
</evidence>
<keyword evidence="4" id="KW-1185">Reference proteome</keyword>
<evidence type="ECO:0000313" key="3">
    <source>
        <dbReference type="EMBL" id="MCJ7858844.1"/>
    </source>
</evidence>
<dbReference type="RefSeq" id="WP_244804579.1">
    <property type="nucleotide sequence ID" value="NZ_JALIEA010000013.1"/>
</dbReference>
<protein>
    <submittedName>
        <fullName evidence="3">SDR family oxidoreductase</fullName>
    </submittedName>
</protein>
<dbReference type="SUPFAM" id="SSF51735">
    <property type="entry name" value="NAD(P)-binding Rossmann-fold domains"/>
    <property type="match status" value="1"/>
</dbReference>
<dbReference type="InterPro" id="IPR002347">
    <property type="entry name" value="SDR_fam"/>
</dbReference>
<dbReference type="PRINTS" id="PR00081">
    <property type="entry name" value="GDHRDH"/>
</dbReference>
<dbReference type="AlphaFoldDB" id="A0A9X1WGT1"/>
<gene>
    <name evidence="3" type="ORF">MUN33_08960</name>
</gene>
<dbReference type="EMBL" id="JALIEA010000013">
    <property type="protein sequence ID" value="MCJ7858844.1"/>
    <property type="molecule type" value="Genomic_DNA"/>
</dbReference>
<dbReference type="PROSITE" id="PS00061">
    <property type="entry name" value="ADH_SHORT"/>
    <property type="match status" value="1"/>
</dbReference>
<accession>A0A9X1WGT1</accession>
<dbReference type="Pfam" id="PF00106">
    <property type="entry name" value="adh_short"/>
    <property type="match status" value="1"/>
</dbReference>
<dbReference type="GO" id="GO:0016020">
    <property type="term" value="C:membrane"/>
    <property type="evidence" value="ECO:0007669"/>
    <property type="project" value="TreeGrafter"/>
</dbReference>
<dbReference type="GO" id="GO:0016491">
    <property type="term" value="F:oxidoreductase activity"/>
    <property type="evidence" value="ECO:0007669"/>
    <property type="project" value="UniProtKB-KW"/>
</dbReference>
<keyword evidence="2" id="KW-0560">Oxidoreductase</keyword>